<keyword evidence="3" id="KW-1185">Reference proteome</keyword>
<reference evidence="2 3" key="1">
    <citation type="submission" date="2023-01" db="EMBL/GenBank/DDBJ databases">
        <title>Minimal conservation of predation-associated metabolite biosynthetic gene clusters underscores biosynthetic potential of Myxococcota including descriptions for ten novel species: Archangium lansinium sp. nov., Myxococcus landrumus sp. nov., Nannocystis bai.</title>
        <authorList>
            <person name="Ahearne A."/>
            <person name="Stevens C."/>
            <person name="Dowd S."/>
        </authorList>
    </citation>
    <scope>NUCLEOTIDE SEQUENCE [LARGE SCALE GENOMIC DNA]</scope>
    <source>
        <strain evidence="2 3">WIWO2</strain>
    </source>
</reference>
<evidence type="ECO:0000313" key="3">
    <source>
        <dbReference type="Proteomes" id="UP001217485"/>
    </source>
</evidence>
<organism evidence="2 3">
    <name type="scientific">Sorangium atrum</name>
    <dbReference type="NCBI Taxonomy" id="2995308"/>
    <lineage>
        <taxon>Bacteria</taxon>
        <taxon>Pseudomonadati</taxon>
        <taxon>Myxococcota</taxon>
        <taxon>Polyangia</taxon>
        <taxon>Polyangiales</taxon>
        <taxon>Polyangiaceae</taxon>
        <taxon>Sorangium</taxon>
    </lineage>
</organism>
<dbReference type="RefSeq" id="WP_272094147.1">
    <property type="nucleotide sequence ID" value="NZ_JAQNDK010000001.1"/>
</dbReference>
<dbReference type="EMBL" id="JAQNDK010000001">
    <property type="protein sequence ID" value="MDC0677385.1"/>
    <property type="molecule type" value="Genomic_DNA"/>
</dbReference>
<name>A0ABT5BT88_9BACT</name>
<gene>
    <name evidence="2" type="ORF">POL72_06490</name>
</gene>
<accession>A0ABT5BT88</accession>
<sequence length="79" mass="8589">MNESLHVAAEPSGDESKEINLAALNPDPEHIRKIGKEAVKSAMLSVADLREGRRRHDSLTLSEWTDFGSAPRPGVLPEG</sequence>
<proteinExistence type="predicted"/>
<evidence type="ECO:0000313" key="2">
    <source>
        <dbReference type="EMBL" id="MDC0677385.1"/>
    </source>
</evidence>
<dbReference type="Proteomes" id="UP001217485">
    <property type="component" value="Unassembled WGS sequence"/>
</dbReference>
<evidence type="ECO:0000256" key="1">
    <source>
        <dbReference type="SAM" id="MobiDB-lite"/>
    </source>
</evidence>
<comment type="caution">
    <text evidence="2">The sequence shown here is derived from an EMBL/GenBank/DDBJ whole genome shotgun (WGS) entry which is preliminary data.</text>
</comment>
<feature type="region of interest" description="Disordered" evidence="1">
    <location>
        <begin position="52"/>
        <end position="79"/>
    </location>
</feature>
<protein>
    <submittedName>
        <fullName evidence="2">Uncharacterized protein</fullName>
    </submittedName>
</protein>